<name>A0A2Z5H8S7_9CAUD</name>
<reference evidence="1 2" key="1">
    <citation type="submission" date="2018-05" db="EMBL/GenBank/DDBJ databases">
        <title>Genomic characterization of a novel Pseudomonas phage phCDa.</title>
        <authorList>
            <person name="Chen C."/>
            <person name="Lu D."/>
            <person name="Wang J."/>
            <person name="Fu R."/>
        </authorList>
    </citation>
    <scope>NUCLEOTIDE SEQUENCE [LARGE SCALE GENOMIC DNA]</scope>
</reference>
<dbReference type="EMBL" id="MH382836">
    <property type="protein sequence ID" value="AXC36490.1"/>
    <property type="molecule type" value="Genomic_DNA"/>
</dbReference>
<organism evidence="1 2">
    <name type="scientific">Pseudomonas phage phCDa</name>
    <dbReference type="NCBI Taxonomy" id="2268587"/>
    <lineage>
        <taxon>Viruses</taxon>
        <taxon>Duplodnaviria</taxon>
        <taxon>Heunggongvirae</taxon>
        <taxon>Uroviricota</taxon>
        <taxon>Caudoviricetes</taxon>
        <taxon>Schitoviridae</taxon>
        <taxon>Shizishanvirus</taxon>
        <taxon>Shizishanvirus phCDa</taxon>
    </lineage>
</organism>
<protein>
    <submittedName>
        <fullName evidence="1">Uncharacterized protein</fullName>
    </submittedName>
</protein>
<gene>
    <name evidence="1" type="ORF">phCDa_46</name>
</gene>
<proteinExistence type="predicted"/>
<evidence type="ECO:0000313" key="2">
    <source>
        <dbReference type="Proteomes" id="UP000252224"/>
    </source>
</evidence>
<evidence type="ECO:0000313" key="1">
    <source>
        <dbReference type="EMBL" id="AXC36490.1"/>
    </source>
</evidence>
<sequence length="90" mass="9992">MSKELSIGLLDGEITDVFTTWMTPTELDRHFSLGEVYTLAKEPQGMQWRVLQRATKTGASSGLIGTWAALLPINAEQVPEIVRMAALMRD</sequence>
<keyword evidence="2" id="KW-1185">Reference proteome</keyword>
<dbReference type="Proteomes" id="UP000252224">
    <property type="component" value="Segment"/>
</dbReference>
<accession>A0A2Z5H8S7</accession>